<evidence type="ECO:0000313" key="3">
    <source>
        <dbReference type="EMBL" id="MBB5225400.1"/>
    </source>
</evidence>
<gene>
    <name evidence="3" type="ORF">HNP76_000744</name>
</gene>
<feature type="domain" description="Uncharacterized protein TP-0789" evidence="2">
    <location>
        <begin position="71"/>
        <end position="261"/>
    </location>
</feature>
<feature type="chain" id="PRO_5031491209" description="Uncharacterized protein TP-0789 domain-containing protein" evidence="1">
    <location>
        <begin position="20"/>
        <end position="265"/>
    </location>
</feature>
<dbReference type="CDD" id="cd16329">
    <property type="entry name" value="LolA_like"/>
    <property type="match status" value="1"/>
</dbReference>
<dbReference type="EMBL" id="JACHFQ010000002">
    <property type="protein sequence ID" value="MBB5225400.1"/>
    <property type="molecule type" value="Genomic_DNA"/>
</dbReference>
<feature type="signal peptide" evidence="1">
    <location>
        <begin position="1"/>
        <end position="19"/>
    </location>
</feature>
<keyword evidence="4" id="KW-1185">Reference proteome</keyword>
<dbReference type="Pfam" id="PF17131">
    <property type="entry name" value="LolA_like"/>
    <property type="match status" value="1"/>
</dbReference>
<name>A0A7W8G7V6_9SPIR</name>
<accession>A0A7W8G7V6</accession>
<evidence type="ECO:0000256" key="1">
    <source>
        <dbReference type="SAM" id="SignalP"/>
    </source>
</evidence>
<evidence type="ECO:0000313" key="4">
    <source>
        <dbReference type="Proteomes" id="UP000518887"/>
    </source>
</evidence>
<dbReference type="RefSeq" id="WP_184657645.1">
    <property type="nucleotide sequence ID" value="NZ_CP031518.1"/>
</dbReference>
<evidence type="ECO:0000259" key="2">
    <source>
        <dbReference type="Pfam" id="PF17131"/>
    </source>
</evidence>
<proteinExistence type="predicted"/>
<dbReference type="InterPro" id="IPR033399">
    <property type="entry name" value="TP_0789-like"/>
</dbReference>
<keyword evidence="1" id="KW-0732">Signal</keyword>
<comment type="caution">
    <text evidence="3">The sequence shown here is derived from an EMBL/GenBank/DDBJ whole genome shotgun (WGS) entry which is preliminary data.</text>
</comment>
<organism evidence="3 4">
    <name type="scientific">Treponema ruminis</name>
    <dbReference type="NCBI Taxonomy" id="744515"/>
    <lineage>
        <taxon>Bacteria</taxon>
        <taxon>Pseudomonadati</taxon>
        <taxon>Spirochaetota</taxon>
        <taxon>Spirochaetia</taxon>
        <taxon>Spirochaetales</taxon>
        <taxon>Treponemataceae</taxon>
        <taxon>Treponema</taxon>
    </lineage>
</organism>
<protein>
    <recommendedName>
        <fullName evidence="2">Uncharacterized protein TP-0789 domain-containing protein</fullName>
    </recommendedName>
</protein>
<dbReference type="AlphaFoldDB" id="A0A7W8G7V6"/>
<dbReference type="Proteomes" id="UP000518887">
    <property type="component" value="Unassembled WGS sequence"/>
</dbReference>
<dbReference type="Gene3D" id="2.50.20.10">
    <property type="entry name" value="Lipoprotein localisation LolA/LolB/LppX"/>
    <property type="match status" value="1"/>
</dbReference>
<reference evidence="3 4" key="1">
    <citation type="submission" date="2020-08" db="EMBL/GenBank/DDBJ databases">
        <title>Genomic Encyclopedia of Type Strains, Phase IV (KMG-IV): sequencing the most valuable type-strain genomes for metagenomic binning, comparative biology and taxonomic classification.</title>
        <authorList>
            <person name="Goeker M."/>
        </authorList>
    </citation>
    <scope>NUCLEOTIDE SEQUENCE [LARGE SCALE GENOMIC DNA]</scope>
    <source>
        <strain evidence="3 4">DSM 103462</strain>
    </source>
</reference>
<sequence length="265" mass="30040">MKKVFFAFTSILMGAGLFAQSLTGYEIMKKADEIPEPVTASSTATLTIHSKKGSDRKREVIMKSKDYGDVKKEVIVFVTPKDVSGTGYLMFEYEEDANGNKKDSDNWLYMPAMKKTRRIASSGSESDGSFMGTDFTYRDMGERSLNDYEYNLLGEESVEGTECYKVECIAKDKSEKDPRYISYIAKSDFILRKCELFDRQNQLHRLLTCTDFTTIKGFTTAQRMKMENVQSGTWSLFETSNIVYDGGDIDDSMLTVAALEKGRIR</sequence>